<feature type="transmembrane region" description="Helical" evidence="1">
    <location>
        <begin position="41"/>
        <end position="58"/>
    </location>
</feature>
<name>A0A7W5FDB4_9ACTN</name>
<accession>A0A7W5FDB4</accession>
<dbReference type="Proteomes" id="UP000590749">
    <property type="component" value="Unassembled WGS sequence"/>
</dbReference>
<dbReference type="EMBL" id="JACHXF010000003">
    <property type="protein sequence ID" value="MBB3094137.1"/>
    <property type="molecule type" value="Genomic_DNA"/>
</dbReference>
<keyword evidence="1" id="KW-0812">Transmembrane</keyword>
<evidence type="ECO:0000313" key="4">
    <source>
        <dbReference type="Proteomes" id="UP000590749"/>
    </source>
</evidence>
<sequence length="165" mass="18599">MMPFKIIYSSVLMGDDTVLTFQARTEAALARPFIRRRMRRYLLPVAAGGLVVAWLIALAGGRQYAFYLAVSSALLPIYGPWMMSAEALKRNADKFGRMIAFRIDRTGVQTFTGFSEGRWNWSDVRRVEQRRDQVLVHIGGPEFLCIPTGGLSEDERAQLKDLLPG</sequence>
<keyword evidence="4" id="KW-1185">Reference proteome</keyword>
<gene>
    <name evidence="3" type="ORF">FHR83_001789</name>
</gene>
<evidence type="ECO:0000256" key="1">
    <source>
        <dbReference type="SAM" id="Phobius"/>
    </source>
</evidence>
<organism evidence="3 4">
    <name type="scientific">Actinoplanes campanulatus</name>
    <dbReference type="NCBI Taxonomy" id="113559"/>
    <lineage>
        <taxon>Bacteria</taxon>
        <taxon>Bacillati</taxon>
        <taxon>Actinomycetota</taxon>
        <taxon>Actinomycetes</taxon>
        <taxon>Micromonosporales</taxon>
        <taxon>Micromonosporaceae</taxon>
        <taxon>Actinoplanes</taxon>
    </lineage>
</organism>
<evidence type="ECO:0000259" key="2">
    <source>
        <dbReference type="Pfam" id="PF14317"/>
    </source>
</evidence>
<reference evidence="3 4" key="1">
    <citation type="submission" date="2020-08" db="EMBL/GenBank/DDBJ databases">
        <title>Genomic Encyclopedia of Type Strains, Phase III (KMG-III): the genomes of soil and plant-associated and newly described type strains.</title>
        <authorList>
            <person name="Whitman W."/>
        </authorList>
    </citation>
    <scope>NUCLEOTIDE SEQUENCE [LARGE SCALE GENOMIC DNA]</scope>
    <source>
        <strain evidence="3 4">CECT 3287</strain>
    </source>
</reference>
<comment type="caution">
    <text evidence="3">The sequence shown here is derived from an EMBL/GenBank/DDBJ whole genome shotgun (WGS) entry which is preliminary data.</text>
</comment>
<feature type="domain" description="YcxB-like C-terminal" evidence="2">
    <location>
        <begin position="108"/>
        <end position="163"/>
    </location>
</feature>
<dbReference type="InterPro" id="IPR025588">
    <property type="entry name" value="YcxB-like_C"/>
</dbReference>
<keyword evidence="1" id="KW-1133">Transmembrane helix</keyword>
<proteinExistence type="predicted"/>
<evidence type="ECO:0000313" key="3">
    <source>
        <dbReference type="EMBL" id="MBB3094137.1"/>
    </source>
</evidence>
<feature type="transmembrane region" description="Helical" evidence="1">
    <location>
        <begin position="64"/>
        <end position="81"/>
    </location>
</feature>
<keyword evidence="1" id="KW-0472">Membrane</keyword>
<dbReference type="AlphaFoldDB" id="A0A7W5FDB4"/>
<dbReference type="Pfam" id="PF14317">
    <property type="entry name" value="YcxB"/>
    <property type="match status" value="1"/>
</dbReference>
<protein>
    <recommendedName>
        <fullName evidence="2">YcxB-like C-terminal domain-containing protein</fullName>
    </recommendedName>
</protein>